<organism evidence="2 3">
    <name type="scientific">Penicillium camemberti (strain FM 013)</name>
    <dbReference type="NCBI Taxonomy" id="1429867"/>
    <lineage>
        <taxon>Eukaryota</taxon>
        <taxon>Fungi</taxon>
        <taxon>Dikarya</taxon>
        <taxon>Ascomycota</taxon>
        <taxon>Pezizomycotina</taxon>
        <taxon>Eurotiomycetes</taxon>
        <taxon>Eurotiomycetidae</taxon>
        <taxon>Eurotiales</taxon>
        <taxon>Aspergillaceae</taxon>
        <taxon>Penicillium</taxon>
    </lineage>
</organism>
<gene>
    <name evidence="2" type="ORF">PCAMFM013_S028g000110</name>
</gene>
<evidence type="ECO:0000259" key="1">
    <source>
        <dbReference type="Pfam" id="PF24968"/>
    </source>
</evidence>
<accession>A0A0G4PQ46</accession>
<name>A0A0G4PQ46_PENC3</name>
<dbReference type="Pfam" id="PF24968">
    <property type="entry name" value="DUF7770"/>
    <property type="match status" value="1"/>
</dbReference>
<dbReference type="AlphaFoldDB" id="A0A0G4PQ46"/>
<reference evidence="2 3" key="1">
    <citation type="journal article" date="2014" name="Nat. Commun.">
        <title>Multiple recent horizontal transfers of a large genomic region in cheese making fungi.</title>
        <authorList>
            <person name="Cheeseman K."/>
            <person name="Ropars J."/>
            <person name="Renault P."/>
            <person name="Dupont J."/>
            <person name="Gouzy J."/>
            <person name="Branca A."/>
            <person name="Abraham A.L."/>
            <person name="Ceppi M."/>
            <person name="Conseiller E."/>
            <person name="Debuchy R."/>
            <person name="Malagnac F."/>
            <person name="Goarin A."/>
            <person name="Silar P."/>
            <person name="Lacoste S."/>
            <person name="Sallet E."/>
            <person name="Bensimon A."/>
            <person name="Giraud T."/>
            <person name="Brygoo Y."/>
        </authorList>
    </citation>
    <scope>NUCLEOTIDE SEQUENCE [LARGE SCALE GENOMIC DNA]</scope>
    <source>
        <strain evidence="3">FM 013</strain>
    </source>
</reference>
<dbReference type="InterPro" id="IPR056672">
    <property type="entry name" value="DUF7770"/>
</dbReference>
<protein>
    <submittedName>
        <fullName evidence="2">Str. FM013</fullName>
    </submittedName>
</protein>
<feature type="domain" description="DUF7770" evidence="1">
    <location>
        <begin position="31"/>
        <end position="174"/>
    </location>
</feature>
<sequence length="175" mass="19487">MATFQPVHFVPKNRQDEILALTVRQIIAVPHSQNAGTNHWCLYLLVSPGKSVQIDCQPSYSAPSSILKGGSKANFIISELTCKVPNDAQAEFVIDVIPGLLVSQIYDLLVENGRHKYEFDTDGVGCRYWTLGQIDLLHQVQFATNMNQITAARSAIQKLWPEQTPLALDQGAYYL</sequence>
<evidence type="ECO:0000313" key="2">
    <source>
        <dbReference type="EMBL" id="CRL28557.1"/>
    </source>
</evidence>
<evidence type="ECO:0000313" key="3">
    <source>
        <dbReference type="Proteomes" id="UP000053732"/>
    </source>
</evidence>
<dbReference type="Proteomes" id="UP000053732">
    <property type="component" value="Unassembled WGS sequence"/>
</dbReference>
<proteinExistence type="predicted"/>
<dbReference type="STRING" id="1429867.A0A0G4PQ46"/>
<dbReference type="EMBL" id="HG793161">
    <property type="protein sequence ID" value="CRL28557.1"/>
    <property type="molecule type" value="Genomic_DNA"/>
</dbReference>
<keyword evidence="3" id="KW-1185">Reference proteome</keyword>